<comment type="pathway">
    <text evidence="1 8">Amino-acid biosynthesis; L-lysine biosynthesis via DAP pathway; DL-2,6-diaminopimelate from LL-2,6-diaminopimelate: step 1/1.</text>
</comment>
<dbReference type="InterPro" id="IPR018510">
    <property type="entry name" value="DAP_epimerase_AS"/>
</dbReference>
<dbReference type="Gene3D" id="3.10.310.10">
    <property type="entry name" value="Diaminopimelate Epimerase, Chain A, domain 1"/>
    <property type="match status" value="2"/>
</dbReference>
<dbReference type="InterPro" id="IPR001653">
    <property type="entry name" value="DAP_epimerase_DapF"/>
</dbReference>
<protein>
    <recommendedName>
        <fullName evidence="3 8">Diaminopimelate epimerase</fullName>
        <shortName evidence="8">DAP epimerase</shortName>
        <ecNumber evidence="3 8">5.1.1.7</ecNumber>
    </recommendedName>
    <alternativeName>
        <fullName evidence="8">PLP-independent amino acid racemase</fullName>
    </alternativeName>
</protein>
<keyword evidence="8" id="KW-0963">Cytoplasm</keyword>
<dbReference type="SUPFAM" id="SSF54506">
    <property type="entry name" value="Diaminopimelate epimerase-like"/>
    <property type="match status" value="2"/>
</dbReference>
<evidence type="ECO:0000256" key="4">
    <source>
        <dbReference type="ARBA" id="ARBA00022605"/>
    </source>
</evidence>
<gene>
    <name evidence="8" type="primary">dapF</name>
    <name evidence="10" type="ORF">GA0071312_0455</name>
</gene>
<evidence type="ECO:0000256" key="5">
    <source>
        <dbReference type="ARBA" id="ARBA00023154"/>
    </source>
</evidence>
<feature type="binding site" evidence="8">
    <location>
        <position position="171"/>
    </location>
    <ligand>
        <name>substrate</name>
    </ligand>
</feature>
<dbReference type="Pfam" id="PF01678">
    <property type="entry name" value="DAP_epimerase"/>
    <property type="match status" value="2"/>
</dbReference>
<comment type="similarity">
    <text evidence="2 8">Belongs to the diaminopimelate epimerase family.</text>
</comment>
<reference evidence="10 11" key="1">
    <citation type="submission" date="2016-08" db="EMBL/GenBank/DDBJ databases">
        <authorList>
            <person name="Varghese N."/>
            <person name="Submissions Spin"/>
        </authorList>
    </citation>
    <scope>NUCLEOTIDE SEQUENCE [LARGE SCALE GENOMIC DNA]</scope>
    <source>
        <strain evidence="10 11">HL-109</strain>
    </source>
</reference>
<evidence type="ECO:0000256" key="7">
    <source>
        <dbReference type="ARBA" id="ARBA00051712"/>
    </source>
</evidence>
<feature type="binding site" evidence="8">
    <location>
        <position position="204"/>
    </location>
    <ligand>
        <name>substrate</name>
    </ligand>
</feature>
<feature type="active site" description="Proton donor" evidence="8">
    <location>
        <position position="78"/>
    </location>
</feature>
<dbReference type="RefSeq" id="WP_074443444.1">
    <property type="nucleotide sequence ID" value="NZ_FMBM01000001.1"/>
</dbReference>
<evidence type="ECO:0000256" key="1">
    <source>
        <dbReference type="ARBA" id="ARBA00005196"/>
    </source>
</evidence>
<dbReference type="Proteomes" id="UP000182800">
    <property type="component" value="Unassembled WGS sequence"/>
</dbReference>
<dbReference type="PANTHER" id="PTHR31689">
    <property type="entry name" value="DIAMINOPIMELATE EPIMERASE, CHLOROPLASTIC"/>
    <property type="match status" value="1"/>
</dbReference>
<evidence type="ECO:0000256" key="6">
    <source>
        <dbReference type="ARBA" id="ARBA00023235"/>
    </source>
</evidence>
<accession>A0ABY0K4X9</accession>
<feature type="binding site" evidence="8">
    <location>
        <position position="49"/>
    </location>
    <ligand>
        <name>substrate</name>
    </ligand>
</feature>
<evidence type="ECO:0000256" key="3">
    <source>
        <dbReference type="ARBA" id="ARBA00013080"/>
    </source>
</evidence>
<dbReference type="EMBL" id="FMBM01000001">
    <property type="protein sequence ID" value="SCC78724.1"/>
    <property type="molecule type" value="Genomic_DNA"/>
</dbReference>
<evidence type="ECO:0000256" key="2">
    <source>
        <dbReference type="ARBA" id="ARBA00010219"/>
    </source>
</evidence>
<dbReference type="PANTHER" id="PTHR31689:SF0">
    <property type="entry name" value="DIAMINOPIMELATE EPIMERASE"/>
    <property type="match status" value="1"/>
</dbReference>
<evidence type="ECO:0000256" key="9">
    <source>
        <dbReference type="PROSITE-ProRule" id="PRU10125"/>
    </source>
</evidence>
<feature type="binding site" evidence="8">
    <location>
        <position position="69"/>
    </location>
    <ligand>
        <name>substrate</name>
    </ligand>
</feature>
<feature type="binding site" evidence="8">
    <location>
        <begin position="79"/>
        <end position="80"/>
    </location>
    <ligand>
        <name>substrate</name>
    </ligand>
</feature>
<comment type="caution">
    <text evidence="10">The sequence shown here is derived from an EMBL/GenBank/DDBJ whole genome shotgun (WGS) entry which is preliminary data.</text>
</comment>
<evidence type="ECO:0000256" key="8">
    <source>
        <dbReference type="HAMAP-Rule" id="MF_00197"/>
    </source>
</evidence>
<feature type="binding site" evidence="8">
    <location>
        <begin position="232"/>
        <end position="233"/>
    </location>
    <ligand>
        <name>substrate</name>
    </ligand>
</feature>
<organism evidence="10 11">
    <name type="scientific">Saliniramus fredricksonii</name>
    <dbReference type="NCBI Taxonomy" id="1653334"/>
    <lineage>
        <taxon>Bacteria</taxon>
        <taxon>Pseudomonadati</taxon>
        <taxon>Pseudomonadota</taxon>
        <taxon>Alphaproteobacteria</taxon>
        <taxon>Hyphomicrobiales</taxon>
        <taxon>Salinarimonadaceae</taxon>
        <taxon>Saliniramus</taxon>
    </lineage>
</organism>
<evidence type="ECO:0000313" key="10">
    <source>
        <dbReference type="EMBL" id="SCC78724.1"/>
    </source>
</evidence>
<feature type="binding site" evidence="8">
    <location>
        <begin position="222"/>
        <end position="223"/>
    </location>
    <ligand>
        <name>substrate</name>
    </ligand>
</feature>
<dbReference type="PROSITE" id="PS01326">
    <property type="entry name" value="DAP_EPIMERASE"/>
    <property type="match status" value="1"/>
</dbReference>
<comment type="catalytic activity">
    <reaction evidence="7 8">
        <text>(2S,6S)-2,6-diaminopimelate = meso-2,6-diaminopimelate</text>
        <dbReference type="Rhea" id="RHEA:15393"/>
        <dbReference type="ChEBI" id="CHEBI:57609"/>
        <dbReference type="ChEBI" id="CHEBI:57791"/>
        <dbReference type="EC" id="5.1.1.7"/>
    </reaction>
</comment>
<feature type="site" description="Could be important to modulate the pK values of the two catalytic cysteine residues" evidence="8">
    <location>
        <position position="173"/>
    </location>
</feature>
<comment type="subunit">
    <text evidence="8">Homodimer.</text>
</comment>
<dbReference type="EC" id="5.1.1.7" evidence="3 8"/>
<feature type="active site" description="Proton acceptor" evidence="8">
    <location>
        <position position="231"/>
    </location>
</feature>
<keyword evidence="4 8" id="KW-0028">Amino-acid biosynthesis</keyword>
<feature type="active site" evidence="9">
    <location>
        <position position="78"/>
    </location>
</feature>
<proteinExistence type="inferred from homology"/>
<dbReference type="HAMAP" id="MF_00197">
    <property type="entry name" value="DAP_epimerase"/>
    <property type="match status" value="1"/>
</dbReference>
<comment type="function">
    <text evidence="8">Catalyzes the stereoinversion of LL-2,6-diaminopimelate (L,L-DAP) to meso-diaminopimelate (meso-DAP), a precursor of L-lysine and an essential component of the bacterial peptidoglycan.</text>
</comment>
<name>A0ABY0K4X9_9HYPH</name>
<feature type="binding site" evidence="8">
    <location>
        <position position="17"/>
    </location>
    <ligand>
        <name>substrate</name>
    </ligand>
</feature>
<dbReference type="NCBIfam" id="TIGR00652">
    <property type="entry name" value="DapF"/>
    <property type="match status" value="1"/>
</dbReference>
<sequence length="295" mass="32022">MSALAGRRFLKMNGLGNRIVVLDLRGTAITVSAQEARAIAAHPRSPFDQLMIIHDPRGPGADAFIRIMNNDGSDAGACGNGMRCVAWALCVDPPISGGIDRDHLRLETQAGMLEAWMRDQTRFTVDMGAPRFDWQDIPLRDPFPDTRYIELQAGPIDAPVLHSPSAVNMGNPHAVFFVDDLDAHDLARFGPLLENHPIFPDRANISLAQVLSPTRIRLKVWERGAGLTQACGSAACAALVAAARRKFTGREATVSLPGGDLDIVWRESDSHVLLTGPVEMEWEDRFPAGIFAGAA</sequence>
<feature type="site" description="Could be important to modulate the pK values of the two catalytic cysteine residues" evidence="8">
    <location>
        <position position="222"/>
    </location>
</feature>
<comment type="subcellular location">
    <subcellularLocation>
        <location evidence="8">Cytoplasm</location>
    </subcellularLocation>
</comment>
<keyword evidence="5 8" id="KW-0457">Lysine biosynthesis</keyword>
<keyword evidence="6 8" id="KW-0413">Isomerase</keyword>
<evidence type="ECO:0000313" key="11">
    <source>
        <dbReference type="Proteomes" id="UP000182800"/>
    </source>
</evidence>
<keyword evidence="11" id="KW-1185">Reference proteome</keyword>